<dbReference type="STRING" id="1314783.A0A165U8J8"/>
<dbReference type="AlphaFoldDB" id="A0A165U8J8"/>
<feature type="non-terminal residue" evidence="1">
    <location>
        <position position="1"/>
    </location>
</feature>
<dbReference type="EMBL" id="KV429033">
    <property type="protein sequence ID" value="KZT74552.1"/>
    <property type="molecule type" value="Genomic_DNA"/>
</dbReference>
<proteinExistence type="predicted"/>
<dbReference type="OrthoDB" id="3246760at2759"/>
<dbReference type="InterPro" id="IPR013324">
    <property type="entry name" value="RNA_pol_sigma_r3/r4-like"/>
</dbReference>
<dbReference type="Proteomes" id="UP000076727">
    <property type="component" value="Unassembled WGS sequence"/>
</dbReference>
<dbReference type="SUPFAM" id="SSF88659">
    <property type="entry name" value="Sigma3 and sigma4 domains of RNA polymerase sigma factors"/>
    <property type="match status" value="1"/>
</dbReference>
<sequence>PIFQNNSNQPQMEVERQLMIYLMQAGRYGTGAAADEIAEYTGVSVGSVYNCARRCMIAIMGLHGEAIKGFDPLHMEGARLCAEMKSGTSC</sequence>
<protein>
    <submittedName>
        <fullName evidence="1">Uncharacterized protein</fullName>
    </submittedName>
</protein>
<evidence type="ECO:0000313" key="2">
    <source>
        <dbReference type="Proteomes" id="UP000076727"/>
    </source>
</evidence>
<reference evidence="1 2" key="1">
    <citation type="journal article" date="2016" name="Mol. Biol. Evol.">
        <title>Comparative Genomics of Early-Diverging Mushroom-Forming Fungi Provides Insights into the Origins of Lignocellulose Decay Capabilities.</title>
        <authorList>
            <person name="Nagy L.G."/>
            <person name="Riley R."/>
            <person name="Tritt A."/>
            <person name="Adam C."/>
            <person name="Daum C."/>
            <person name="Floudas D."/>
            <person name="Sun H."/>
            <person name="Yadav J.S."/>
            <person name="Pangilinan J."/>
            <person name="Larsson K.H."/>
            <person name="Matsuura K."/>
            <person name="Barry K."/>
            <person name="Labutti K."/>
            <person name="Kuo R."/>
            <person name="Ohm R.A."/>
            <person name="Bhattacharya S.S."/>
            <person name="Shirouzu T."/>
            <person name="Yoshinaga Y."/>
            <person name="Martin F.M."/>
            <person name="Grigoriev I.V."/>
            <person name="Hibbett D.S."/>
        </authorList>
    </citation>
    <scope>NUCLEOTIDE SEQUENCE [LARGE SCALE GENOMIC DNA]</scope>
    <source>
        <strain evidence="1 2">L-15889</strain>
    </source>
</reference>
<keyword evidence="2" id="KW-1185">Reference proteome</keyword>
<evidence type="ECO:0000313" key="1">
    <source>
        <dbReference type="EMBL" id="KZT74552.1"/>
    </source>
</evidence>
<gene>
    <name evidence="1" type="ORF">DAEQUDRAFT_660298</name>
</gene>
<organism evidence="1 2">
    <name type="scientific">Daedalea quercina L-15889</name>
    <dbReference type="NCBI Taxonomy" id="1314783"/>
    <lineage>
        <taxon>Eukaryota</taxon>
        <taxon>Fungi</taxon>
        <taxon>Dikarya</taxon>
        <taxon>Basidiomycota</taxon>
        <taxon>Agaricomycotina</taxon>
        <taxon>Agaricomycetes</taxon>
        <taxon>Polyporales</taxon>
        <taxon>Fomitopsis</taxon>
    </lineage>
</organism>
<name>A0A165U8J8_9APHY</name>
<accession>A0A165U8J8</accession>